<accession>A0A0J9QZ47</accession>
<evidence type="ECO:0000256" key="3">
    <source>
        <dbReference type="ARBA" id="ARBA00022614"/>
    </source>
</evidence>
<dbReference type="FunFam" id="3.40.50.10140:FF:000033">
    <property type="entry name" value="Toll-4"/>
    <property type="match status" value="1"/>
</dbReference>
<dbReference type="EMBL" id="CM002910">
    <property type="protein sequence ID" value="KMY89213.1"/>
    <property type="molecule type" value="Genomic_DNA"/>
</dbReference>
<dbReference type="Pfam" id="PF13676">
    <property type="entry name" value="TIR_2"/>
    <property type="match status" value="1"/>
</dbReference>
<reference evidence="11" key="2">
    <citation type="submission" date="2014-06" db="EMBL/GenBank/DDBJ databases">
        <authorList>
            <person name="Hu T."/>
            <person name="Eisen M.B."/>
            <person name="Thornton K.R."/>
            <person name="Andolfatto P."/>
        </authorList>
    </citation>
    <scope>NUCLEOTIDE SEQUENCE</scope>
    <source>
        <strain evidence="11">W501</strain>
    </source>
</reference>
<proteinExistence type="inferred from homology"/>
<evidence type="ECO:0000256" key="1">
    <source>
        <dbReference type="ARBA" id="ARBA00004167"/>
    </source>
</evidence>
<dbReference type="SUPFAM" id="SSF52058">
    <property type="entry name" value="L domain-like"/>
    <property type="match status" value="1"/>
</dbReference>
<evidence type="ECO:0000256" key="2">
    <source>
        <dbReference type="ARBA" id="ARBA00009634"/>
    </source>
</evidence>
<dbReference type="Gene3D" id="3.40.50.10140">
    <property type="entry name" value="Toll/interleukin-1 receptor homology (TIR) domain"/>
    <property type="match status" value="1"/>
</dbReference>
<dbReference type="InterPro" id="IPR001611">
    <property type="entry name" value="Leu-rich_rpt"/>
</dbReference>
<dbReference type="FunFam" id="3.80.10.10:FF:001437">
    <property type="entry name" value="Toll-4"/>
    <property type="match status" value="1"/>
</dbReference>
<dbReference type="InterPro" id="IPR035897">
    <property type="entry name" value="Toll_tir_struct_dom_sf"/>
</dbReference>
<dbReference type="Pfam" id="PF00560">
    <property type="entry name" value="LRR_1"/>
    <property type="match status" value="2"/>
</dbReference>
<evidence type="ECO:0000256" key="4">
    <source>
        <dbReference type="ARBA" id="ARBA00022692"/>
    </source>
</evidence>
<reference evidence="11" key="1">
    <citation type="journal article" date="2013" name="Genome Res.">
        <title>A second-generation assembly of the Drosophila simulans genome provides new insights into patterns of lineage-specific divergence.</title>
        <authorList>
            <person name="Hu T.T."/>
            <person name="Eisen M.B."/>
            <person name="Thornton K.R."/>
            <person name="Andolfatto P."/>
        </authorList>
    </citation>
    <scope>NUCLEOTIDE SEQUENCE [LARGE SCALE GENOMIC DNA]</scope>
    <source>
        <strain evidence="11">W501</strain>
    </source>
</reference>
<dbReference type="FunFam" id="3.80.10.10:FF:000727">
    <property type="entry name" value="Toll-like protein"/>
    <property type="match status" value="1"/>
</dbReference>
<keyword evidence="4 9" id="KW-0812">Transmembrane</keyword>
<evidence type="ECO:0000256" key="5">
    <source>
        <dbReference type="ARBA" id="ARBA00022729"/>
    </source>
</evidence>
<dbReference type="KEGG" id="dsi:Dsimw501_GD23585"/>
<evidence type="ECO:0000259" key="10">
    <source>
        <dbReference type="PROSITE" id="PS50104"/>
    </source>
</evidence>
<sequence length="1125" mass="130692">MEHSKLWDLRPEVRERRFKWTSDGQQQQQQQLGWCNNKDDPPNSHQKSKSNNDARNLNSRVRVRARVRVVPGEMRMGDINCSKGLGNIREDYCEIYLGEFGEDRTCSIANNIVTTEDYQMKLVFLKLQINWTSPVFHRWNILKISNETNNELVTISVLGIRSEVDMRISPAVQYLSLLGIQEISGYDIYLPSVLITEMDVHHVNGPKMVTFKYLYDSPDNSVITNNYIRKTMNSTEKIKIYYLNTFEKTTLTMEENIFHGKDKLSAVIFTGLKIEGLTDKTFENVTSLSTLIFDYVVLKDLSFLRSPTLQASLKYCIMKVENTVDLKSFAKFTNLEIIEVNRYKAFKSLTAFICETYKSHCKFTLGINGVACPLKCNCSYNRDKSQLEIDCWQKNLTTIPLLPIPKKGNSALVFQSNLLTELPYNSLEGYRNIKSLDVSYNQLTSLSISQLPESLHYLDIRHNKITTLSPEVVEYLYSVNIFNQFGNKWIIYCDEYHLQEFFWYKAKLLRIKTSKFETIMEYIELSAKGSFVENFFVENIDLLYKEANEDEIIDAFGHSDKYFNLKLMEALNHAIWLFSGEFDEIILHHLNAPCPYRCSCCFERLTDEFLINCQNLSLDSYPRLPNSIPYNTTLYLDANEITKLTNTESVIVSGHASIQKLHMAQNLLRELPLHLLPENITYLDVRNNLLKYMDDGVIAFLEYRENITKIELSGNPWECNCKAKAFLSFLRKHEPMEYDAVLRRVEITQDMCPEDCICCVDTSNPDSLALMVDCSGKELSEIPPLPTPTYGQTTLVFERNSLKKWPSSLLPGYSSLTRFYLANNRLSDIDQLPDNLEYLDISNNNFSALDDRVRGFLQKRMNSSQLQLSLFGNPWTCRCEEKDFLVFVKEQAKNIANASAIQCSDTGRSLIEVEETDICPSVLIYYTSLAVSLLIIALSINFFICFRQPIMIWFYEHEICLSLAARRELDEDKKYDAFLSFTHKDEDLIEEFVDRLENGRHKFRLCFYLRDWLVGESIPDCINQSVKGSRRIIILMTKNFLKSTWGRLEFRLALHATSRDRCKRLIVVLYPDVENFDDLDSELRAYMVLNTYLERNNPNFWNKLMYSMPHARHLKRSLSDAETKV</sequence>
<keyword evidence="3" id="KW-0433">Leucine-rich repeat</keyword>
<dbReference type="PROSITE" id="PS51450">
    <property type="entry name" value="LRR"/>
    <property type="match status" value="2"/>
</dbReference>
<evidence type="ECO:0000256" key="9">
    <source>
        <dbReference type="SAM" id="Phobius"/>
    </source>
</evidence>
<feature type="transmembrane region" description="Helical" evidence="9">
    <location>
        <begin position="923"/>
        <end position="946"/>
    </location>
</feature>
<comment type="subcellular location">
    <subcellularLocation>
        <location evidence="1">Membrane</location>
        <topology evidence="1">Single-pass membrane protein</topology>
    </subcellularLocation>
</comment>
<dbReference type="GO" id="GO:0007165">
    <property type="term" value="P:signal transduction"/>
    <property type="evidence" value="ECO:0007669"/>
    <property type="project" value="InterPro"/>
</dbReference>
<comment type="similarity">
    <text evidence="2">Belongs to the Toll-like receptor family.</text>
</comment>
<dbReference type="SMART" id="SM00364">
    <property type="entry name" value="LRR_BAC"/>
    <property type="match status" value="4"/>
</dbReference>
<keyword evidence="5" id="KW-0732">Signal</keyword>
<evidence type="ECO:0000256" key="8">
    <source>
        <dbReference type="SAM" id="MobiDB-lite"/>
    </source>
</evidence>
<dbReference type="PANTHER" id="PTHR24365">
    <property type="entry name" value="TOLL-LIKE RECEPTOR"/>
    <property type="match status" value="1"/>
</dbReference>
<organism evidence="11">
    <name type="scientific">Drosophila simulans</name>
    <name type="common">Fruit fly</name>
    <dbReference type="NCBI Taxonomy" id="7240"/>
    <lineage>
        <taxon>Eukaryota</taxon>
        <taxon>Metazoa</taxon>
        <taxon>Ecdysozoa</taxon>
        <taxon>Arthropoda</taxon>
        <taxon>Hexapoda</taxon>
        <taxon>Insecta</taxon>
        <taxon>Pterygota</taxon>
        <taxon>Neoptera</taxon>
        <taxon>Endopterygota</taxon>
        <taxon>Diptera</taxon>
        <taxon>Brachycera</taxon>
        <taxon>Muscomorpha</taxon>
        <taxon>Ephydroidea</taxon>
        <taxon>Drosophilidae</taxon>
        <taxon>Drosophila</taxon>
        <taxon>Sophophora</taxon>
    </lineage>
</organism>
<dbReference type="InterPro" id="IPR000372">
    <property type="entry name" value="LRRNT"/>
</dbReference>
<dbReference type="GO" id="GO:0038023">
    <property type="term" value="F:signaling receptor activity"/>
    <property type="evidence" value="ECO:0007669"/>
    <property type="project" value="TreeGrafter"/>
</dbReference>
<dbReference type="OrthoDB" id="1421090at2759"/>
<dbReference type="InterPro" id="IPR000157">
    <property type="entry name" value="TIR_dom"/>
</dbReference>
<dbReference type="PANTHER" id="PTHR24365:SF530">
    <property type="entry name" value="MSTPROX-RELATED"/>
    <property type="match status" value="1"/>
</dbReference>
<feature type="domain" description="TIR" evidence="10">
    <location>
        <begin position="973"/>
        <end position="1108"/>
    </location>
</feature>
<evidence type="ECO:0000313" key="11">
    <source>
        <dbReference type="EMBL" id="KMY89213.1"/>
    </source>
</evidence>
<evidence type="ECO:0000256" key="6">
    <source>
        <dbReference type="ARBA" id="ARBA00022989"/>
    </source>
</evidence>
<dbReference type="InterPro" id="IPR032675">
    <property type="entry name" value="LRR_dom_sf"/>
</dbReference>
<evidence type="ECO:0000256" key="7">
    <source>
        <dbReference type="ARBA" id="ARBA00023136"/>
    </source>
</evidence>
<reference evidence="11" key="3">
    <citation type="submission" date="2015-04" db="EMBL/GenBank/DDBJ databases">
        <authorList>
            <consortium name="FlyBase"/>
        </authorList>
    </citation>
    <scope>NUCLEOTIDE SEQUENCE</scope>
    <source>
        <strain evidence="11">W501</strain>
    </source>
</reference>
<gene>
    <name evidence="11" type="primary">Dsim\GD23585</name>
    <name evidence="11" type="ORF">Dsimw501_GD23585</name>
</gene>
<dbReference type="GO" id="GO:0005886">
    <property type="term" value="C:plasma membrane"/>
    <property type="evidence" value="ECO:0007669"/>
    <property type="project" value="TreeGrafter"/>
</dbReference>
<dbReference type="PROSITE" id="PS50104">
    <property type="entry name" value="TIR"/>
    <property type="match status" value="1"/>
</dbReference>
<protein>
    <recommendedName>
        <fullName evidence="10">TIR domain-containing protein</fullName>
    </recommendedName>
</protein>
<name>A0A0J9QZ47_DROSI</name>
<dbReference type="PRINTS" id="PR01537">
    <property type="entry name" value="INTRLKN1R1F"/>
</dbReference>
<dbReference type="SUPFAM" id="SSF52200">
    <property type="entry name" value="Toll/Interleukin receptor TIR domain"/>
    <property type="match status" value="1"/>
</dbReference>
<dbReference type="Gene3D" id="3.80.10.10">
    <property type="entry name" value="Ribonuclease Inhibitor"/>
    <property type="match status" value="3"/>
</dbReference>
<keyword evidence="7 9" id="KW-0472">Membrane</keyword>
<keyword evidence="6 9" id="KW-1133">Transmembrane helix</keyword>
<dbReference type="AlphaFoldDB" id="A0A0J9QZ47"/>
<dbReference type="SMART" id="SM00255">
    <property type="entry name" value="TIR"/>
    <property type="match status" value="1"/>
</dbReference>
<dbReference type="Proteomes" id="UP000035880">
    <property type="component" value="Chromosome 2L"/>
</dbReference>
<feature type="compositionally biased region" description="Polar residues" evidence="8">
    <location>
        <begin position="43"/>
        <end position="57"/>
    </location>
</feature>
<feature type="region of interest" description="Disordered" evidence="8">
    <location>
        <begin position="18"/>
        <end position="57"/>
    </location>
</feature>
<dbReference type="SMART" id="SM00013">
    <property type="entry name" value="LRRNT"/>
    <property type="match status" value="3"/>
</dbReference>